<evidence type="ECO:0000256" key="1">
    <source>
        <dbReference type="SAM" id="SignalP"/>
    </source>
</evidence>
<keyword evidence="1" id="KW-0732">Signal</keyword>
<dbReference type="EMBL" id="AP004395">
    <property type="protein sequence ID" value="BAC10198.1"/>
    <property type="molecule type" value="Genomic_DNA"/>
</dbReference>
<reference evidence="3" key="2">
    <citation type="journal article" date="2008" name="Nucleic Acids Res.">
        <title>The rice annotation project database (RAP-DB): 2008 update.</title>
        <authorList>
            <consortium name="The rice annotation project (RAP)"/>
        </authorList>
    </citation>
    <scope>GENOME REANNOTATION</scope>
    <source>
        <strain evidence="3">cv. Nipponbare</strain>
    </source>
</reference>
<dbReference type="Proteomes" id="UP000000763">
    <property type="component" value="Chromosome 7"/>
</dbReference>
<organism evidence="2 3">
    <name type="scientific">Oryza sativa subsp. japonica</name>
    <name type="common">Rice</name>
    <dbReference type="NCBI Taxonomy" id="39947"/>
    <lineage>
        <taxon>Eukaryota</taxon>
        <taxon>Viridiplantae</taxon>
        <taxon>Streptophyta</taxon>
        <taxon>Embryophyta</taxon>
        <taxon>Tracheophyta</taxon>
        <taxon>Spermatophyta</taxon>
        <taxon>Magnoliopsida</taxon>
        <taxon>Liliopsida</taxon>
        <taxon>Poales</taxon>
        <taxon>Poaceae</taxon>
        <taxon>BOP clade</taxon>
        <taxon>Oryzoideae</taxon>
        <taxon>Oryzeae</taxon>
        <taxon>Oryzinae</taxon>
        <taxon>Oryza</taxon>
        <taxon>Oryza sativa</taxon>
    </lineage>
</organism>
<protein>
    <recommendedName>
        <fullName evidence="4">Secreted protein</fullName>
    </recommendedName>
</protein>
<evidence type="ECO:0000313" key="2">
    <source>
        <dbReference type="EMBL" id="BAC10198.1"/>
    </source>
</evidence>
<gene>
    <name evidence="2" type="primary">P0030H06.104</name>
</gene>
<feature type="chain" id="PRO_5004311078" description="Secreted protein" evidence="1">
    <location>
        <begin position="25"/>
        <end position="113"/>
    </location>
</feature>
<dbReference type="AlphaFoldDB" id="Q8LH93"/>
<evidence type="ECO:0000313" key="3">
    <source>
        <dbReference type="Proteomes" id="UP000000763"/>
    </source>
</evidence>
<proteinExistence type="predicted"/>
<reference evidence="3" key="1">
    <citation type="journal article" date="2005" name="Nature">
        <title>The map-based sequence of the rice genome.</title>
        <authorList>
            <consortium name="International rice genome sequencing project (IRGSP)"/>
            <person name="Matsumoto T."/>
            <person name="Wu J."/>
            <person name="Kanamori H."/>
            <person name="Katayose Y."/>
            <person name="Fujisawa M."/>
            <person name="Namiki N."/>
            <person name="Mizuno H."/>
            <person name="Yamamoto K."/>
            <person name="Antonio B.A."/>
            <person name="Baba T."/>
            <person name="Sakata K."/>
            <person name="Nagamura Y."/>
            <person name="Aoki H."/>
            <person name="Arikawa K."/>
            <person name="Arita K."/>
            <person name="Bito T."/>
            <person name="Chiden Y."/>
            <person name="Fujitsuka N."/>
            <person name="Fukunaka R."/>
            <person name="Hamada M."/>
            <person name="Harada C."/>
            <person name="Hayashi A."/>
            <person name="Hijishita S."/>
            <person name="Honda M."/>
            <person name="Hosokawa S."/>
            <person name="Ichikawa Y."/>
            <person name="Idonuma A."/>
            <person name="Iijima M."/>
            <person name="Ikeda M."/>
            <person name="Ikeno M."/>
            <person name="Ito K."/>
            <person name="Ito S."/>
            <person name="Ito T."/>
            <person name="Ito Y."/>
            <person name="Ito Y."/>
            <person name="Iwabuchi A."/>
            <person name="Kamiya K."/>
            <person name="Karasawa W."/>
            <person name="Kurita K."/>
            <person name="Katagiri S."/>
            <person name="Kikuta A."/>
            <person name="Kobayashi H."/>
            <person name="Kobayashi N."/>
            <person name="Machita K."/>
            <person name="Maehara T."/>
            <person name="Masukawa M."/>
            <person name="Mizubayashi T."/>
            <person name="Mukai Y."/>
            <person name="Nagasaki H."/>
            <person name="Nagata Y."/>
            <person name="Naito S."/>
            <person name="Nakashima M."/>
            <person name="Nakama Y."/>
            <person name="Nakamichi Y."/>
            <person name="Nakamura M."/>
            <person name="Meguro A."/>
            <person name="Negishi M."/>
            <person name="Ohta I."/>
            <person name="Ohta T."/>
            <person name="Okamoto M."/>
            <person name="Ono N."/>
            <person name="Saji S."/>
            <person name="Sakaguchi M."/>
            <person name="Sakai K."/>
            <person name="Shibata M."/>
            <person name="Shimokawa T."/>
            <person name="Song J."/>
            <person name="Takazaki Y."/>
            <person name="Terasawa K."/>
            <person name="Tsugane M."/>
            <person name="Tsuji K."/>
            <person name="Ueda S."/>
            <person name="Waki K."/>
            <person name="Yamagata H."/>
            <person name="Yamamoto M."/>
            <person name="Yamamoto S."/>
            <person name="Yamane H."/>
            <person name="Yoshiki S."/>
            <person name="Yoshihara R."/>
            <person name="Yukawa K."/>
            <person name="Zhong H."/>
            <person name="Yano M."/>
            <person name="Yuan Q."/>
            <person name="Ouyang S."/>
            <person name="Liu J."/>
            <person name="Jones K.M."/>
            <person name="Gansberger K."/>
            <person name="Moffat K."/>
            <person name="Hill J."/>
            <person name="Bera J."/>
            <person name="Fadrosh D."/>
            <person name="Jin S."/>
            <person name="Johri S."/>
            <person name="Kim M."/>
            <person name="Overton L."/>
            <person name="Reardon M."/>
            <person name="Tsitrin T."/>
            <person name="Vuong H."/>
            <person name="Weaver B."/>
            <person name="Ciecko A."/>
            <person name="Tallon L."/>
            <person name="Jackson J."/>
            <person name="Pai G."/>
            <person name="Aken S.V."/>
            <person name="Utterback T."/>
            <person name="Reidmuller S."/>
            <person name="Feldblyum T."/>
            <person name="Hsiao J."/>
            <person name="Zismann V."/>
            <person name="Iobst S."/>
            <person name="de Vazeille A.R."/>
            <person name="Buell C.R."/>
            <person name="Ying K."/>
            <person name="Li Y."/>
            <person name="Lu T."/>
            <person name="Huang Y."/>
            <person name="Zhao Q."/>
            <person name="Feng Q."/>
            <person name="Zhang L."/>
            <person name="Zhu J."/>
            <person name="Weng Q."/>
            <person name="Mu J."/>
            <person name="Lu Y."/>
            <person name="Fan D."/>
            <person name="Liu Y."/>
            <person name="Guan J."/>
            <person name="Zhang Y."/>
            <person name="Yu S."/>
            <person name="Liu X."/>
            <person name="Zhang Y."/>
            <person name="Hong G."/>
            <person name="Han B."/>
            <person name="Choisne N."/>
            <person name="Demange N."/>
            <person name="Orjeda G."/>
            <person name="Samain S."/>
            <person name="Cattolico L."/>
            <person name="Pelletier E."/>
            <person name="Couloux A."/>
            <person name="Segurens B."/>
            <person name="Wincker P."/>
            <person name="D'Hont A."/>
            <person name="Scarpelli C."/>
            <person name="Weissenbach J."/>
            <person name="Salanoubat M."/>
            <person name="Quetier F."/>
            <person name="Yu Y."/>
            <person name="Kim H.R."/>
            <person name="Rambo T."/>
            <person name="Currie J."/>
            <person name="Collura K."/>
            <person name="Luo M."/>
            <person name="Yang T."/>
            <person name="Ammiraju J.S.S."/>
            <person name="Engler F."/>
            <person name="Soderlund C."/>
            <person name="Wing R.A."/>
            <person name="Palmer L.E."/>
            <person name="de la Bastide M."/>
            <person name="Spiegel L."/>
            <person name="Nascimento L."/>
            <person name="Zutavern T."/>
            <person name="O'Shaughnessy A."/>
            <person name="Dike S."/>
            <person name="Dedhia N."/>
            <person name="Preston R."/>
            <person name="Balija V."/>
            <person name="McCombie W.R."/>
            <person name="Chow T."/>
            <person name="Chen H."/>
            <person name="Chung M."/>
            <person name="Chen C."/>
            <person name="Shaw J."/>
            <person name="Wu H."/>
            <person name="Hsiao K."/>
            <person name="Chao Y."/>
            <person name="Chu M."/>
            <person name="Cheng C."/>
            <person name="Hour A."/>
            <person name="Lee P."/>
            <person name="Lin S."/>
            <person name="Lin Y."/>
            <person name="Liou J."/>
            <person name="Liu S."/>
            <person name="Hsing Y."/>
            <person name="Raghuvanshi S."/>
            <person name="Mohanty A."/>
            <person name="Bharti A.K."/>
            <person name="Gaur A."/>
            <person name="Gupta V."/>
            <person name="Kumar D."/>
            <person name="Ravi V."/>
            <person name="Vij S."/>
            <person name="Kapur A."/>
            <person name="Khurana P."/>
            <person name="Khurana P."/>
            <person name="Khurana J.P."/>
            <person name="Tyagi A.K."/>
            <person name="Gaikwad K."/>
            <person name="Singh A."/>
            <person name="Dalal V."/>
            <person name="Srivastava S."/>
            <person name="Dixit A."/>
            <person name="Pal A.K."/>
            <person name="Ghazi I.A."/>
            <person name="Yadav M."/>
            <person name="Pandit A."/>
            <person name="Bhargava A."/>
            <person name="Sureshbabu K."/>
            <person name="Batra K."/>
            <person name="Sharma T.R."/>
            <person name="Mohapatra T."/>
            <person name="Singh N.K."/>
            <person name="Messing J."/>
            <person name="Nelson A.B."/>
            <person name="Fuks G."/>
            <person name="Kavchok S."/>
            <person name="Keizer G."/>
            <person name="Linton E."/>
            <person name="Llaca V."/>
            <person name="Song R."/>
            <person name="Tanyolac B."/>
            <person name="Young S."/>
            <person name="Ho-Il K."/>
            <person name="Hahn J.H."/>
            <person name="Sangsakoo G."/>
            <person name="Vanavichit A."/>
            <person name="de Mattos Luiz.A.T."/>
            <person name="Zimmer P.D."/>
            <person name="Malone G."/>
            <person name="Dellagostin O."/>
            <person name="de Oliveira A.C."/>
            <person name="Bevan M."/>
            <person name="Bancroft I."/>
            <person name="Minx P."/>
            <person name="Cordum H."/>
            <person name="Wilson R."/>
            <person name="Cheng Z."/>
            <person name="Jin W."/>
            <person name="Jiang J."/>
            <person name="Leong S.A."/>
            <person name="Iwama H."/>
            <person name="Gojobori T."/>
            <person name="Itoh T."/>
            <person name="Niimura Y."/>
            <person name="Fujii Y."/>
            <person name="Habara T."/>
            <person name="Sakai H."/>
            <person name="Sato Y."/>
            <person name="Wilson G."/>
            <person name="Kumar K."/>
            <person name="McCouch S."/>
            <person name="Juretic N."/>
            <person name="Hoen D."/>
            <person name="Wright S."/>
            <person name="Bruskiewich R."/>
            <person name="Bureau T."/>
            <person name="Miyao A."/>
            <person name="Hirochika H."/>
            <person name="Nishikawa T."/>
            <person name="Kadowaki K."/>
            <person name="Sugiura M."/>
            <person name="Burr B."/>
            <person name="Sasaki T."/>
        </authorList>
    </citation>
    <scope>NUCLEOTIDE SEQUENCE [LARGE SCALE GENOMIC DNA]</scope>
    <source>
        <strain evidence="3">cv. Nipponbare</strain>
    </source>
</reference>
<sequence>MLQRIGARMVTPCLAMVVAALVEARRLRVARDAGLVDRPDTATACLAMVVAVLVEARRLHVARDAAAHLLCRTPPPLLSSAVPCRCSPPSPHPAARLHCSLSLACLRRVSERE</sequence>
<evidence type="ECO:0008006" key="4">
    <source>
        <dbReference type="Google" id="ProtNLM"/>
    </source>
</evidence>
<feature type="signal peptide" evidence="1">
    <location>
        <begin position="1"/>
        <end position="24"/>
    </location>
</feature>
<name>Q8LH93_ORYSJ</name>
<accession>Q8LH93</accession>